<comment type="caution">
    <text evidence="5">The sequence shown here is derived from an EMBL/GenBank/DDBJ whole genome shotgun (WGS) entry which is preliminary data.</text>
</comment>
<feature type="coiled-coil region" evidence="2">
    <location>
        <begin position="1112"/>
        <end position="1146"/>
    </location>
</feature>
<dbReference type="InterPro" id="IPR051465">
    <property type="entry name" value="Cell_Envelope_Struct_Comp"/>
</dbReference>
<dbReference type="EMBL" id="MJEH01000013">
    <property type="protein sequence ID" value="OEH93347.1"/>
    <property type="molecule type" value="Genomic_DNA"/>
</dbReference>
<evidence type="ECO:0000313" key="6">
    <source>
        <dbReference type="Proteomes" id="UP000095209"/>
    </source>
</evidence>
<dbReference type="RefSeq" id="WP_069716689.1">
    <property type="nucleotide sequence ID" value="NZ_MJEH01000013.1"/>
</dbReference>
<evidence type="ECO:0000256" key="1">
    <source>
        <dbReference type="ARBA" id="ARBA00022729"/>
    </source>
</evidence>
<dbReference type="Gene3D" id="2.60.40.1220">
    <property type="match status" value="3"/>
</dbReference>
<feature type="domain" description="SLH" evidence="4">
    <location>
        <begin position="155"/>
        <end position="215"/>
    </location>
</feature>
<organism evidence="5 6">
    <name type="scientific">Bacillus solimangrovi</name>
    <dbReference type="NCBI Taxonomy" id="1305675"/>
    <lineage>
        <taxon>Bacteria</taxon>
        <taxon>Bacillati</taxon>
        <taxon>Bacillota</taxon>
        <taxon>Bacilli</taxon>
        <taxon>Bacillales</taxon>
        <taxon>Bacillaceae</taxon>
        <taxon>Bacillus</taxon>
    </lineage>
</organism>
<evidence type="ECO:0000313" key="5">
    <source>
        <dbReference type="EMBL" id="OEH93347.1"/>
    </source>
</evidence>
<protein>
    <recommendedName>
        <fullName evidence="4">SLH domain-containing protein</fullName>
    </recommendedName>
</protein>
<sequence length="1147" mass="126723">MAYQPKSFRKFIATTVTTAVVASAVAPAVSAAQFSDVQDSAWYTDSIDYLVGKEVLSGYPDGTFKPNGSLTRAEAAKVMALTLGLDTEGEATVDFPDVNSGDWFAPYVTALVNEGVISGFPDGTFKPQETLTRAQMAKMMAVAYGIGEDSSVDLDFVDLGDSQWAKGYIGALVGAGIVEGLDATHYGPSQNVTRAQAAAFVYKTEVESDVLAPKLEVSELRFKDSKTVVVTLPEVSEEEVTADNFRIYVDGKMVDVEEVVAEGKEVVLTIADLDGEVGTIEVNGVELEFDFTSLAVADVQTPNLRQIAVAFNQDVTNNEDVEDIDNYTLENTDGKDLEHRKGKDAEVVKVTILDGNIAVLTLNDAMKNQKEGKLVIDKAVLGEEVVFDLEFSDTTVPEVEDVQVIGENAVKVIFSESMDHEFTDPTDPEFDEDVFEVTSKDGDKTYRIKKVKAVDAGKEAIIEVGGTFKDGDELTVEIDNGLEDYAGFSLVKQSHDVTVVEDDSPIEVVGFRNASEDEVTLILNKDIKDFDDSKKDSLFENFYHTNTKNKANEVELDGNELTIRFDEDEELPDGTAYIYIDGEALTDYWGNENEQTIRYAVEVSVDNQAPRVDGDIDATVDKLVVDFDEELDADSAEDKDNYTILDEDGEEVEDTEISSIKLSSDKTTVTIKLKGDDLSGAGKYTLVIDGVEDKQGNATEDIQKDFEVNVEDDIVLGDVIKNDTNLYVDADDDETDFTILIDFDRKMTVGDDKYAIDNLSNYSVKHGVKSYTLDELDEKDAFDVEIDTIGDEEVEITITAEHDELDEGKDIWKDGIDFTILRVKDANGDLSEDAYANKVLPKADVKGKLKVEDLELTETNKIVFEFNKRIDNWEDANFSLETAVTKKVLGDDLEDYSYDIDLGDDDKTVTITLDEDLDPDATIKDEKINLVISERSKDNTVTSYGETLFEDGTDEFSVEVADGVAATYDDEYFEEDSDEDGYEDGYKVEKDNDVYKITLGFSEDIEGDADKIATTLKVKSDGDTLDFVDDLTAEGNEEYKLEIKDDMLIIKIKDNDTSDVEIDFKENNNFVDASDNKVEEFDVDVDLDEAKTADIIDFEEVEVVDAEKVAEVDALIEALDAEEATTEEFEEAVKAARDAYDALTDAE</sequence>
<dbReference type="PANTHER" id="PTHR43308">
    <property type="entry name" value="OUTER MEMBRANE PROTEIN ALPHA-RELATED"/>
    <property type="match status" value="1"/>
</dbReference>
<reference evidence="5 6" key="1">
    <citation type="submission" date="2016-08" db="EMBL/GenBank/DDBJ databases">
        <title>Genome of Bacillus solimangrovi GH2-4.</title>
        <authorList>
            <person name="Lim S."/>
            <person name="Kim B.-C."/>
        </authorList>
    </citation>
    <scope>NUCLEOTIDE SEQUENCE [LARGE SCALE GENOMIC DNA]</scope>
    <source>
        <strain evidence="5 6">GH2-4</strain>
    </source>
</reference>
<keyword evidence="1 3" id="KW-0732">Signal</keyword>
<dbReference type="InterPro" id="IPR014755">
    <property type="entry name" value="Cu-Rt/internalin_Ig-like"/>
</dbReference>
<dbReference type="PANTHER" id="PTHR43308:SF1">
    <property type="entry name" value="OUTER MEMBRANE PROTEIN ALPHA"/>
    <property type="match status" value="1"/>
</dbReference>
<dbReference type="STRING" id="1305675.BFG57_12555"/>
<dbReference type="Proteomes" id="UP000095209">
    <property type="component" value="Unassembled WGS sequence"/>
</dbReference>
<proteinExistence type="predicted"/>
<dbReference type="InterPro" id="IPR001119">
    <property type="entry name" value="SLH_dom"/>
</dbReference>
<dbReference type="Pfam" id="PF00395">
    <property type="entry name" value="SLH"/>
    <property type="match status" value="3"/>
</dbReference>
<dbReference type="InterPro" id="IPR032812">
    <property type="entry name" value="SbsA_Ig"/>
</dbReference>
<dbReference type="AlphaFoldDB" id="A0A1E5LGZ4"/>
<feature type="domain" description="SLH" evidence="4">
    <location>
        <begin position="30"/>
        <end position="90"/>
    </location>
</feature>
<evidence type="ECO:0000259" key="4">
    <source>
        <dbReference type="PROSITE" id="PS51272"/>
    </source>
</evidence>
<gene>
    <name evidence="5" type="ORF">BFG57_12555</name>
</gene>
<dbReference type="PROSITE" id="PS51272">
    <property type="entry name" value="SLH"/>
    <property type="match status" value="3"/>
</dbReference>
<name>A0A1E5LGZ4_9BACI</name>
<dbReference type="Pfam" id="PF13205">
    <property type="entry name" value="Big_5"/>
    <property type="match status" value="1"/>
</dbReference>
<keyword evidence="2" id="KW-0175">Coiled coil</keyword>
<dbReference type="OrthoDB" id="2867478at2"/>
<feature type="non-terminal residue" evidence="5">
    <location>
        <position position="1147"/>
    </location>
</feature>
<feature type="chain" id="PRO_5009180980" description="SLH domain-containing protein" evidence="3">
    <location>
        <begin position="32"/>
        <end position="1147"/>
    </location>
</feature>
<evidence type="ECO:0000256" key="3">
    <source>
        <dbReference type="SAM" id="SignalP"/>
    </source>
</evidence>
<feature type="signal peptide" evidence="3">
    <location>
        <begin position="1"/>
        <end position="31"/>
    </location>
</feature>
<evidence type="ECO:0000256" key="2">
    <source>
        <dbReference type="SAM" id="Coils"/>
    </source>
</evidence>
<feature type="domain" description="SLH" evidence="4">
    <location>
        <begin position="91"/>
        <end position="154"/>
    </location>
</feature>
<accession>A0A1E5LGZ4</accession>
<keyword evidence="6" id="KW-1185">Reference proteome</keyword>